<evidence type="ECO:0000313" key="9">
    <source>
        <dbReference type="Proteomes" id="UP000297983"/>
    </source>
</evidence>
<dbReference type="PANTHER" id="PTHR35936">
    <property type="entry name" value="MEMBRANE-BOUND LYTIC MUREIN TRANSGLYCOSYLASE F"/>
    <property type="match status" value="1"/>
</dbReference>
<dbReference type="Pfam" id="PF00497">
    <property type="entry name" value="SBP_bac_3"/>
    <property type="match status" value="1"/>
</dbReference>
<keyword evidence="3 5" id="KW-0732">Signal</keyword>
<name>A0A4R9AZP9_9MICO</name>
<comment type="caution">
    <text evidence="8">The sequence shown here is derived from an EMBL/GenBank/DDBJ whole genome shotgun (WGS) entry which is preliminary data.</text>
</comment>
<dbReference type="Proteomes" id="UP000297983">
    <property type="component" value="Unassembled WGS sequence"/>
</dbReference>
<keyword evidence="9" id="KW-1185">Reference proteome</keyword>
<comment type="similarity">
    <text evidence="2 4">Belongs to the bacterial solute-binding protein 3 family.</text>
</comment>
<dbReference type="PROSITE" id="PS51257">
    <property type="entry name" value="PROKAR_LIPOPROTEIN"/>
    <property type="match status" value="1"/>
</dbReference>
<dbReference type="SUPFAM" id="SSF53850">
    <property type="entry name" value="Periplasmic binding protein-like II"/>
    <property type="match status" value="1"/>
</dbReference>
<evidence type="ECO:0000256" key="1">
    <source>
        <dbReference type="ARBA" id="ARBA00004196"/>
    </source>
</evidence>
<dbReference type="GO" id="GO:0015276">
    <property type="term" value="F:ligand-gated monoatomic ion channel activity"/>
    <property type="evidence" value="ECO:0007669"/>
    <property type="project" value="InterPro"/>
</dbReference>
<evidence type="ECO:0000256" key="4">
    <source>
        <dbReference type="RuleBase" id="RU003744"/>
    </source>
</evidence>
<dbReference type="GO" id="GO:0030313">
    <property type="term" value="C:cell envelope"/>
    <property type="evidence" value="ECO:0007669"/>
    <property type="project" value="UniProtKB-SubCell"/>
</dbReference>
<dbReference type="InterPro" id="IPR001320">
    <property type="entry name" value="Iontro_rcpt_C"/>
</dbReference>
<dbReference type="SMART" id="SM00079">
    <property type="entry name" value="PBPe"/>
    <property type="match status" value="1"/>
</dbReference>
<dbReference type="AlphaFoldDB" id="A0A4R9AZP9"/>
<feature type="chain" id="PRO_5039643404" evidence="5">
    <location>
        <begin position="24"/>
        <end position="267"/>
    </location>
</feature>
<dbReference type="InterPro" id="IPR018313">
    <property type="entry name" value="SBP_3_CS"/>
</dbReference>
<dbReference type="Gene3D" id="3.40.190.10">
    <property type="entry name" value="Periplasmic binding protein-like II"/>
    <property type="match status" value="2"/>
</dbReference>
<dbReference type="CDD" id="cd13711">
    <property type="entry name" value="PBP2_Ngo0372_TcyA"/>
    <property type="match status" value="1"/>
</dbReference>
<accession>A0A4R9AZP9</accession>
<comment type="subcellular location">
    <subcellularLocation>
        <location evidence="1">Cell envelope</location>
    </subcellularLocation>
</comment>
<evidence type="ECO:0000259" key="6">
    <source>
        <dbReference type="SMART" id="SM00062"/>
    </source>
</evidence>
<evidence type="ECO:0000313" key="8">
    <source>
        <dbReference type="EMBL" id="TFD72620.1"/>
    </source>
</evidence>
<gene>
    <name evidence="8" type="ORF">E3T50_04635</name>
</gene>
<organism evidence="8 9">
    <name type="scientific">Cryobacterium gelidum</name>
    <dbReference type="NCBI Taxonomy" id="1259164"/>
    <lineage>
        <taxon>Bacteria</taxon>
        <taxon>Bacillati</taxon>
        <taxon>Actinomycetota</taxon>
        <taxon>Actinomycetes</taxon>
        <taxon>Micrococcales</taxon>
        <taxon>Microbacteriaceae</taxon>
        <taxon>Cryobacterium</taxon>
    </lineage>
</organism>
<evidence type="ECO:0000256" key="2">
    <source>
        <dbReference type="ARBA" id="ARBA00010333"/>
    </source>
</evidence>
<evidence type="ECO:0000256" key="3">
    <source>
        <dbReference type="ARBA" id="ARBA00022729"/>
    </source>
</evidence>
<dbReference type="GO" id="GO:0016020">
    <property type="term" value="C:membrane"/>
    <property type="evidence" value="ECO:0007669"/>
    <property type="project" value="InterPro"/>
</dbReference>
<evidence type="ECO:0000259" key="7">
    <source>
        <dbReference type="SMART" id="SM00079"/>
    </source>
</evidence>
<reference evidence="8 9" key="1">
    <citation type="submission" date="2019-03" db="EMBL/GenBank/DDBJ databases">
        <title>Genomics of glacier-inhabiting Cryobacterium strains.</title>
        <authorList>
            <person name="Liu Q."/>
            <person name="Xin Y.-H."/>
        </authorList>
    </citation>
    <scope>NUCLEOTIDE SEQUENCE [LARGE SCALE GENOMIC DNA]</scope>
    <source>
        <strain evidence="8 9">Hz16</strain>
    </source>
</reference>
<dbReference type="PROSITE" id="PS01039">
    <property type="entry name" value="SBP_BACTERIAL_3"/>
    <property type="match status" value="1"/>
</dbReference>
<dbReference type="SMART" id="SM00062">
    <property type="entry name" value="PBPb"/>
    <property type="match status" value="1"/>
</dbReference>
<dbReference type="RefSeq" id="WP_134464336.1">
    <property type="nucleotide sequence ID" value="NZ_SOHL01000008.1"/>
</dbReference>
<feature type="signal peptide" evidence="5">
    <location>
        <begin position="1"/>
        <end position="23"/>
    </location>
</feature>
<evidence type="ECO:0000256" key="5">
    <source>
        <dbReference type="SAM" id="SignalP"/>
    </source>
</evidence>
<dbReference type="PANTHER" id="PTHR35936:SF19">
    <property type="entry name" value="AMINO-ACID-BINDING PROTEIN YXEM-RELATED"/>
    <property type="match status" value="1"/>
</dbReference>
<proteinExistence type="inferred from homology"/>
<dbReference type="EMBL" id="SOHL01000008">
    <property type="protein sequence ID" value="TFD72620.1"/>
    <property type="molecule type" value="Genomic_DNA"/>
</dbReference>
<protein>
    <submittedName>
        <fullName evidence="8">Amino acid ABC transporter substrate-binding protein</fullName>
    </submittedName>
</protein>
<dbReference type="InterPro" id="IPR001638">
    <property type="entry name" value="Solute-binding_3/MltF_N"/>
</dbReference>
<feature type="domain" description="Ionotropic glutamate receptor C-terminal" evidence="7">
    <location>
        <begin position="44"/>
        <end position="263"/>
    </location>
</feature>
<sequence length="267" mass="27823">MKLRFIPAAVLSVVALTLTGCSASNGDSATGTDDSLSSVLDSGTLVIGTEGTYRPFSFHEGGSGELTGYDVEVARAVAAELGVDAAFEETQWDAIFAGLTAGRWDMIANQVSITPERVGSYEFSTPYTYSTGVIVVPADNTSITSFASLKGLTTAQSLTSNWNALATESGATVEAVEGWAQSVTLVEQGRVDATVNDKLTFLDYQKSTGADNLKIAAETTERSESAFAFAKDGTALAEAVNEALATLTADGTLAELSDKYFGADVSQ</sequence>
<feature type="domain" description="Solute-binding protein family 3/N-terminal" evidence="6">
    <location>
        <begin position="44"/>
        <end position="264"/>
    </location>
</feature>